<dbReference type="SUPFAM" id="SSF56784">
    <property type="entry name" value="HAD-like"/>
    <property type="match status" value="1"/>
</dbReference>
<feature type="active site" description="Proton donor" evidence="6">
    <location>
        <position position="27"/>
    </location>
</feature>
<feature type="binding site" evidence="7">
    <location>
        <position position="225"/>
    </location>
    <ligand>
        <name>substrate</name>
    </ligand>
</feature>
<comment type="cofactor">
    <cofactor evidence="8">
        <name>Mg(2+)</name>
        <dbReference type="ChEBI" id="CHEBI:18420"/>
    </cofactor>
    <text evidence="8">Divalent metal ions. Mg(2+) is the most effective.</text>
</comment>
<dbReference type="InterPro" id="IPR006357">
    <property type="entry name" value="HAD-SF_hydro_IIA"/>
</dbReference>
<dbReference type="STRING" id="1754192.A0A1Y1X1G3"/>
<evidence type="ECO:0000313" key="10">
    <source>
        <dbReference type="Proteomes" id="UP000193944"/>
    </source>
</evidence>
<evidence type="ECO:0000313" key="9">
    <source>
        <dbReference type="EMBL" id="ORX79532.1"/>
    </source>
</evidence>
<evidence type="ECO:0000256" key="1">
    <source>
        <dbReference type="ARBA" id="ARBA00022801"/>
    </source>
</evidence>
<keyword evidence="8" id="KW-0460">Magnesium</keyword>
<dbReference type="FunFam" id="3.40.50.1000:FF:000039">
    <property type="entry name" value="Phosphoglycolate phosphatase"/>
    <property type="match status" value="1"/>
</dbReference>
<dbReference type="InterPro" id="IPR006349">
    <property type="entry name" value="PGP_euk"/>
</dbReference>
<comment type="caution">
    <text evidence="9">The sequence shown here is derived from an EMBL/GenBank/DDBJ whole genome shotgun (WGS) entry which is preliminary data.</text>
</comment>
<dbReference type="PANTHER" id="PTHR19288:SF46">
    <property type="entry name" value="HALOACID DEHALOGENASE-LIKE HYDROLASE DOMAIN-CONTAINING PROTEIN 2"/>
    <property type="match status" value="1"/>
</dbReference>
<protein>
    <recommendedName>
        <fullName evidence="4 5">4-nitrophenylphosphatase</fullName>
        <shortName evidence="5">PNPPase</shortName>
        <ecNumber evidence="3 5">3.1.3.41</ecNumber>
    </recommendedName>
</protein>
<gene>
    <name evidence="9" type="ORF">BCR32DRAFT_234025</name>
</gene>
<dbReference type="InterPro" id="IPR036412">
    <property type="entry name" value="HAD-like_sf"/>
</dbReference>
<keyword evidence="1 5" id="KW-0378">Hydrolase</keyword>
<dbReference type="GO" id="GO:0005737">
    <property type="term" value="C:cytoplasm"/>
    <property type="evidence" value="ECO:0007669"/>
    <property type="project" value="TreeGrafter"/>
</dbReference>
<dbReference type="GO" id="GO:0046872">
    <property type="term" value="F:metal ion binding"/>
    <property type="evidence" value="ECO:0007669"/>
    <property type="project" value="UniProtKB-KW"/>
</dbReference>
<evidence type="ECO:0000256" key="7">
    <source>
        <dbReference type="PIRSR" id="PIRSR000915-2"/>
    </source>
</evidence>
<feature type="binding site" evidence="8">
    <location>
        <position position="250"/>
    </location>
    <ligand>
        <name>Mg(2+)</name>
        <dbReference type="ChEBI" id="CHEBI:18420"/>
    </ligand>
</feature>
<dbReference type="Pfam" id="PF13242">
    <property type="entry name" value="Hydrolase_like"/>
    <property type="match status" value="1"/>
</dbReference>
<dbReference type="Pfam" id="PF13344">
    <property type="entry name" value="Hydrolase_6"/>
    <property type="match status" value="1"/>
</dbReference>
<dbReference type="GO" id="GO:0008967">
    <property type="term" value="F:phosphoglycolate phosphatase activity"/>
    <property type="evidence" value="ECO:0007669"/>
    <property type="project" value="TreeGrafter"/>
</dbReference>
<feature type="active site" description="Proton donor" evidence="6">
    <location>
        <position position="29"/>
    </location>
</feature>
<dbReference type="NCBIfam" id="TIGR01460">
    <property type="entry name" value="HAD-SF-IIA"/>
    <property type="match status" value="1"/>
</dbReference>
<accession>A0A1Y1X1G3</accession>
<dbReference type="PANTHER" id="PTHR19288">
    <property type="entry name" value="4-NITROPHENYLPHOSPHATASE-RELATED"/>
    <property type="match status" value="1"/>
</dbReference>
<feature type="binding site" evidence="8">
    <location>
        <position position="29"/>
    </location>
    <ligand>
        <name>Mg(2+)</name>
        <dbReference type="ChEBI" id="CHEBI:18420"/>
    </ligand>
</feature>
<evidence type="ECO:0000256" key="5">
    <source>
        <dbReference type="PIRNR" id="PIRNR000915"/>
    </source>
</evidence>
<proteinExistence type="predicted"/>
<feature type="binding site" evidence="8">
    <location>
        <position position="27"/>
    </location>
    <ligand>
        <name>Mg(2+)</name>
        <dbReference type="ChEBI" id="CHEBI:18420"/>
    </ligand>
</feature>
<evidence type="ECO:0000256" key="6">
    <source>
        <dbReference type="PIRSR" id="PIRSR000915-1"/>
    </source>
</evidence>
<evidence type="ECO:0000256" key="8">
    <source>
        <dbReference type="PIRSR" id="PIRSR000915-3"/>
    </source>
</evidence>
<reference evidence="9 10" key="2">
    <citation type="submission" date="2016-08" db="EMBL/GenBank/DDBJ databases">
        <title>Pervasive Adenine N6-methylation of Active Genes in Fungi.</title>
        <authorList>
            <consortium name="DOE Joint Genome Institute"/>
            <person name="Mondo S.J."/>
            <person name="Dannebaum R.O."/>
            <person name="Kuo R.C."/>
            <person name="Labutti K."/>
            <person name="Haridas S."/>
            <person name="Kuo A."/>
            <person name="Salamov A."/>
            <person name="Ahrendt S.R."/>
            <person name="Lipzen A."/>
            <person name="Sullivan W."/>
            <person name="Andreopoulos W.B."/>
            <person name="Clum A."/>
            <person name="Lindquist E."/>
            <person name="Daum C."/>
            <person name="Ramamoorthy G.K."/>
            <person name="Gryganskyi A."/>
            <person name="Culley D."/>
            <person name="Magnuson J.K."/>
            <person name="James T.Y."/>
            <person name="O'Malley M.A."/>
            <person name="Stajich J.E."/>
            <person name="Spatafora J.W."/>
            <person name="Visel A."/>
            <person name="Grigoriev I.V."/>
        </authorList>
    </citation>
    <scope>NUCLEOTIDE SEQUENCE [LARGE SCALE GENOMIC DNA]</scope>
    <source>
        <strain evidence="9 10">S4</strain>
    </source>
</reference>
<evidence type="ECO:0000256" key="4">
    <source>
        <dbReference type="ARBA" id="ARBA00069197"/>
    </source>
</evidence>
<dbReference type="OrthoDB" id="413953at2759"/>
<dbReference type="AlphaFoldDB" id="A0A1Y1X1G3"/>
<dbReference type="NCBIfam" id="TIGR01452">
    <property type="entry name" value="PGP_euk"/>
    <property type="match status" value="1"/>
</dbReference>
<keyword evidence="10" id="KW-1185">Reference proteome</keyword>
<dbReference type="PIRSF" id="PIRSF000915">
    <property type="entry name" value="PGP-type_phosphatase"/>
    <property type="match status" value="1"/>
</dbReference>
<keyword evidence="8" id="KW-0479">Metal-binding</keyword>
<organism evidence="9 10">
    <name type="scientific">Anaeromyces robustus</name>
    <dbReference type="NCBI Taxonomy" id="1754192"/>
    <lineage>
        <taxon>Eukaryota</taxon>
        <taxon>Fungi</taxon>
        <taxon>Fungi incertae sedis</taxon>
        <taxon>Chytridiomycota</taxon>
        <taxon>Chytridiomycota incertae sedis</taxon>
        <taxon>Neocallimastigomycetes</taxon>
        <taxon>Neocallimastigales</taxon>
        <taxon>Neocallimastigaceae</taxon>
        <taxon>Anaeromyces</taxon>
    </lineage>
</organism>
<evidence type="ECO:0000256" key="2">
    <source>
        <dbReference type="ARBA" id="ARBA00050247"/>
    </source>
</evidence>
<comment type="catalytic activity">
    <reaction evidence="2 5">
        <text>4-nitrophenyl phosphate + H2O = 4-nitrophenol + phosphate + H(+)</text>
        <dbReference type="Rhea" id="RHEA:21664"/>
        <dbReference type="ChEBI" id="CHEBI:15377"/>
        <dbReference type="ChEBI" id="CHEBI:15378"/>
        <dbReference type="ChEBI" id="CHEBI:43474"/>
        <dbReference type="ChEBI" id="CHEBI:57917"/>
        <dbReference type="ChEBI" id="CHEBI:61146"/>
        <dbReference type="EC" id="3.1.3.41"/>
    </reaction>
</comment>
<dbReference type="EMBL" id="MCFG01000172">
    <property type="protein sequence ID" value="ORX79532.1"/>
    <property type="molecule type" value="Genomic_DNA"/>
</dbReference>
<evidence type="ECO:0000256" key="3">
    <source>
        <dbReference type="ARBA" id="ARBA00066659"/>
    </source>
</evidence>
<name>A0A1Y1X1G3_9FUNG</name>
<dbReference type="InterPro" id="IPR023214">
    <property type="entry name" value="HAD_sf"/>
</dbReference>
<dbReference type="EC" id="3.1.3.41" evidence="3 5"/>
<sequence>MAKKSFKLENINDIKEFFDSYDTFIFDCDGVIWRANNLIKGVKEALTLMKKNNKRTIFVTNNSTKSREEYFKKFSSLNLPVDINDIFSSAYSTAYYLGKVINFPKDKRVYVIGTKGLIKEIEDAGVNAFGYEDNITEPFVNEEEIFKSIKPDDSVGAVVVGFDMKINYKKYAKAYTYINHNPECLFLVTNSDITYPVQNSVLPEAGSVVAPLIAIANKEPIFLGKPTANMINCISQKFNLDLKRTCMVGDRLDTDMVFGKNNNITTLLVLTGVTSEETLMNQNEIIPDYYIEGLNSFNQII</sequence>
<reference evidence="9 10" key="1">
    <citation type="submission" date="2016-08" db="EMBL/GenBank/DDBJ databases">
        <title>A Parts List for Fungal Cellulosomes Revealed by Comparative Genomics.</title>
        <authorList>
            <consortium name="DOE Joint Genome Institute"/>
            <person name="Haitjema C.H."/>
            <person name="Gilmore S.P."/>
            <person name="Henske J.K."/>
            <person name="Solomon K.V."/>
            <person name="De Groot R."/>
            <person name="Kuo A."/>
            <person name="Mondo S.J."/>
            <person name="Salamov A.A."/>
            <person name="Labutti K."/>
            <person name="Zhao Z."/>
            <person name="Chiniquy J."/>
            <person name="Barry K."/>
            <person name="Brewer H.M."/>
            <person name="Purvine S.O."/>
            <person name="Wright A.T."/>
            <person name="Boxma B."/>
            <person name="Van Alen T."/>
            <person name="Hackstein J.H."/>
            <person name="Baker S.E."/>
            <person name="Grigoriev I.V."/>
            <person name="O'Malley M.A."/>
        </authorList>
    </citation>
    <scope>NUCLEOTIDE SEQUENCE [LARGE SCALE GENOMIC DNA]</scope>
    <source>
        <strain evidence="9 10">S4</strain>
    </source>
</reference>
<dbReference type="GO" id="GO:0004035">
    <property type="term" value="F:alkaline phosphatase activity"/>
    <property type="evidence" value="ECO:0007669"/>
    <property type="project" value="TreeGrafter"/>
</dbReference>
<dbReference type="Proteomes" id="UP000193944">
    <property type="component" value="Unassembled WGS sequence"/>
</dbReference>
<dbReference type="Gene3D" id="3.40.50.1000">
    <property type="entry name" value="HAD superfamily/HAD-like"/>
    <property type="match status" value="2"/>
</dbReference>